<keyword evidence="4" id="KW-1185">Reference proteome</keyword>
<dbReference type="NCBIfam" id="NF005085">
    <property type="entry name" value="PRK06520.1"/>
    <property type="match status" value="1"/>
</dbReference>
<organism evidence="4">
    <name type="scientific">Schizophyllum commune (strain H4-8 / FGSC 9210)</name>
    <name type="common">Split gill fungus</name>
    <dbReference type="NCBI Taxonomy" id="578458"/>
    <lineage>
        <taxon>Eukaryota</taxon>
        <taxon>Fungi</taxon>
        <taxon>Dikarya</taxon>
        <taxon>Basidiomycota</taxon>
        <taxon>Agaricomycotina</taxon>
        <taxon>Agaricomycetes</taxon>
        <taxon>Agaricomycetidae</taxon>
        <taxon>Agaricales</taxon>
        <taxon>Schizophyllaceae</taxon>
        <taxon>Schizophyllum</taxon>
    </lineage>
</organism>
<dbReference type="InParanoid" id="D8Q8V1"/>
<dbReference type="InterPro" id="IPR002629">
    <property type="entry name" value="Met_Synth_C/arc"/>
</dbReference>
<dbReference type="GO" id="GO:0003871">
    <property type="term" value="F:5-methyltetrahydropteroyltriglutamate-homocysteine S-methyltransferase activity"/>
    <property type="evidence" value="ECO:0007669"/>
    <property type="project" value="InterPro"/>
</dbReference>
<dbReference type="RefSeq" id="XP_003030029.1">
    <property type="nucleotide sequence ID" value="XM_003029983.1"/>
</dbReference>
<dbReference type="Proteomes" id="UP000007431">
    <property type="component" value="Unassembled WGS sequence"/>
</dbReference>
<dbReference type="CDD" id="cd03311">
    <property type="entry name" value="CIMS_C_terminal_like"/>
    <property type="match status" value="1"/>
</dbReference>
<dbReference type="Pfam" id="PF01717">
    <property type="entry name" value="Meth_synt_2"/>
    <property type="match status" value="1"/>
</dbReference>
<dbReference type="VEuPathDB" id="FungiDB:SCHCODRAFT_01129547"/>
<dbReference type="OMA" id="RREWFHI"/>
<dbReference type="eggNOG" id="ENOG502QVN2">
    <property type="taxonomic scope" value="Eukaryota"/>
</dbReference>
<dbReference type="HOGENOM" id="CLU_058877_0_0_1"/>
<dbReference type="KEGG" id="scm:SCHCO_01129547"/>
<dbReference type="PANTHER" id="PTHR43844:SF1">
    <property type="entry name" value="METHIONINE SYNTHASE"/>
    <property type="match status" value="1"/>
</dbReference>
<dbReference type="SUPFAM" id="SSF51726">
    <property type="entry name" value="UROD/MetE-like"/>
    <property type="match status" value="1"/>
</dbReference>
<name>D8Q8V1_SCHCM</name>
<dbReference type="OrthoDB" id="7772923at2759"/>
<dbReference type="InterPro" id="IPR038071">
    <property type="entry name" value="UROD/MetE-like_sf"/>
</dbReference>
<dbReference type="EMBL" id="GL377308">
    <property type="protein sequence ID" value="EFI95126.1"/>
    <property type="molecule type" value="Genomic_DNA"/>
</dbReference>
<dbReference type="GO" id="GO:0008270">
    <property type="term" value="F:zinc ion binding"/>
    <property type="evidence" value="ECO:0007669"/>
    <property type="project" value="InterPro"/>
</dbReference>
<evidence type="ECO:0000259" key="2">
    <source>
        <dbReference type="Pfam" id="PF01717"/>
    </source>
</evidence>
<dbReference type="Gene3D" id="3.20.20.210">
    <property type="match status" value="1"/>
</dbReference>
<accession>D8Q8V1</accession>
<evidence type="ECO:0000313" key="4">
    <source>
        <dbReference type="Proteomes" id="UP000007431"/>
    </source>
</evidence>
<proteinExistence type="predicted"/>
<dbReference type="GO" id="GO:0009086">
    <property type="term" value="P:methionine biosynthetic process"/>
    <property type="evidence" value="ECO:0007669"/>
    <property type="project" value="InterPro"/>
</dbReference>
<evidence type="ECO:0000256" key="1">
    <source>
        <dbReference type="SAM" id="MobiDB-lite"/>
    </source>
</evidence>
<dbReference type="AlphaFoldDB" id="D8Q8V1"/>
<feature type="region of interest" description="Disordered" evidence="1">
    <location>
        <begin position="1"/>
        <end position="20"/>
    </location>
</feature>
<feature type="domain" description="Cobalamin-independent methionine synthase MetE C-terminal/archaeal" evidence="2">
    <location>
        <begin position="19"/>
        <end position="348"/>
    </location>
</feature>
<sequence length="376" mass="42290">MAAPVAHKLNPPFRGDHNGSFLRPKELLEARKQAYEGKLSPEDLKKLEDKHIAELVKKQQDVGIRATTDGEFRRQYFHLDFLKKLDGVTVTGAIRSIEGKGGMMPPQLSVTDKLGLSKPIVVDDYKYVQSLIDPSKGYVPKINIPSPTMAHFRGGRAAISIDAYPDLDMFFEDLAKVFRLEIDALYAAGCRYIQLDDTNLAYLCDPEMRKSAADRHGDVNALPRQYAKLINACIDHRPDDLRIAIHLCRGNYRSTFFASGGYEPVAEVLFRELNVDCYFLEWENERSGDFKPLRFLPPGKVVVLGLVSTKESAMEKKEDIIAKIHEAAKYAPLEQLALSPQCGFSSTEEGNNISEETQWAKMKLVLEIAKEVWPDA</sequence>
<reference evidence="3 4" key="1">
    <citation type="journal article" date="2010" name="Nat. Biotechnol.">
        <title>Genome sequence of the model mushroom Schizophyllum commune.</title>
        <authorList>
            <person name="Ohm R.A."/>
            <person name="de Jong J.F."/>
            <person name="Lugones L.G."/>
            <person name="Aerts A."/>
            <person name="Kothe E."/>
            <person name="Stajich J.E."/>
            <person name="de Vries R.P."/>
            <person name="Record E."/>
            <person name="Levasseur A."/>
            <person name="Baker S.E."/>
            <person name="Bartholomew K.A."/>
            <person name="Coutinho P.M."/>
            <person name="Erdmann S."/>
            <person name="Fowler T.J."/>
            <person name="Gathman A.C."/>
            <person name="Lombard V."/>
            <person name="Henrissat B."/>
            <person name="Knabe N."/>
            <person name="Kuees U."/>
            <person name="Lilly W.W."/>
            <person name="Lindquist E."/>
            <person name="Lucas S."/>
            <person name="Magnuson J.K."/>
            <person name="Piumi F."/>
            <person name="Raudaskoski M."/>
            <person name="Salamov A."/>
            <person name="Schmutz J."/>
            <person name="Schwarze F.W.M.R."/>
            <person name="vanKuyk P.A."/>
            <person name="Horton J.S."/>
            <person name="Grigoriev I.V."/>
            <person name="Woesten H.A.B."/>
        </authorList>
    </citation>
    <scope>NUCLEOTIDE SEQUENCE [LARGE SCALE GENOMIC DNA]</scope>
    <source>
        <strain evidence="4">H4-8 / FGSC 9210</strain>
    </source>
</reference>
<dbReference type="PANTHER" id="PTHR43844">
    <property type="entry name" value="METHIONINE SYNTHASE"/>
    <property type="match status" value="1"/>
</dbReference>
<evidence type="ECO:0000313" key="3">
    <source>
        <dbReference type="EMBL" id="EFI95126.1"/>
    </source>
</evidence>
<dbReference type="GeneID" id="9591449"/>
<protein>
    <recommendedName>
        <fullName evidence="2">Cobalamin-independent methionine synthase MetE C-terminal/archaeal domain-containing protein</fullName>
    </recommendedName>
</protein>
<gene>
    <name evidence="3" type="ORF">SCHCODRAFT_57220</name>
</gene>
<dbReference type="STRING" id="578458.D8Q8V1"/>